<reference evidence="2 3" key="1">
    <citation type="journal article" date="2023" name="G3 (Bethesda)">
        <title>A chromosome-level genome assembly of Zasmidium syzygii isolated from banana leaves.</title>
        <authorList>
            <person name="van Westerhoven A.C."/>
            <person name="Mehrabi R."/>
            <person name="Talebi R."/>
            <person name="Steentjes M.B.F."/>
            <person name="Corcolon B."/>
            <person name="Chong P.A."/>
            <person name="Kema G.H.J."/>
            <person name="Seidl M.F."/>
        </authorList>
    </citation>
    <scope>NUCLEOTIDE SEQUENCE [LARGE SCALE GENOMIC DNA]</scope>
    <source>
        <strain evidence="2 3">P124</strain>
    </source>
</reference>
<protein>
    <submittedName>
        <fullName evidence="2">Uncharacterized protein</fullName>
    </submittedName>
</protein>
<comment type="caution">
    <text evidence="2">The sequence shown here is derived from an EMBL/GenBank/DDBJ whole genome shotgun (WGS) entry which is preliminary data.</text>
</comment>
<dbReference type="Proteomes" id="UP001305779">
    <property type="component" value="Unassembled WGS sequence"/>
</dbReference>
<evidence type="ECO:0000313" key="3">
    <source>
        <dbReference type="Proteomes" id="UP001305779"/>
    </source>
</evidence>
<proteinExistence type="inferred from homology"/>
<evidence type="ECO:0000256" key="1">
    <source>
        <dbReference type="ARBA" id="ARBA00035112"/>
    </source>
</evidence>
<name>A0ABR0F481_ZASCE</name>
<dbReference type="EMBL" id="JAXOVC010000001">
    <property type="protein sequence ID" value="KAK4508507.1"/>
    <property type="molecule type" value="Genomic_DNA"/>
</dbReference>
<accession>A0ABR0F481</accession>
<comment type="similarity">
    <text evidence="1">Belongs to the ustYa family.</text>
</comment>
<gene>
    <name evidence="2" type="ORF">PRZ48_002246</name>
</gene>
<dbReference type="InterPro" id="IPR021765">
    <property type="entry name" value="UstYa-like"/>
</dbReference>
<keyword evidence="3" id="KW-1185">Reference proteome</keyword>
<organism evidence="2 3">
    <name type="scientific">Zasmidium cellare</name>
    <name type="common">Wine cellar mold</name>
    <name type="synonym">Racodium cellare</name>
    <dbReference type="NCBI Taxonomy" id="395010"/>
    <lineage>
        <taxon>Eukaryota</taxon>
        <taxon>Fungi</taxon>
        <taxon>Dikarya</taxon>
        <taxon>Ascomycota</taxon>
        <taxon>Pezizomycotina</taxon>
        <taxon>Dothideomycetes</taxon>
        <taxon>Dothideomycetidae</taxon>
        <taxon>Mycosphaerellales</taxon>
        <taxon>Mycosphaerellaceae</taxon>
        <taxon>Zasmidium</taxon>
    </lineage>
</organism>
<sequence>MGRPGDTLYKPTIVPEERGLEAGIDPSSIKCESDVGMFAARWVKEEDKDINFIPSFNSMHMCRNFDDVLEWVSSHQRDKTRTPEIRDDDVVLTDPRDAYI</sequence>
<evidence type="ECO:0000313" key="2">
    <source>
        <dbReference type="EMBL" id="KAK4508507.1"/>
    </source>
</evidence>
<dbReference type="Pfam" id="PF11807">
    <property type="entry name" value="UstYa"/>
    <property type="match status" value="1"/>
</dbReference>